<sequence>MSSSVTLSRRRLFKRDSQPLITLPWVSLEVDFIASCTRCEACVTACETNIIRHGDGGFPTIDFSQGECTFCQQCADACPEPIFDTTQTEPWPQQKVAVSQACLAHQGVYCRSCGELCEQEAISFKPGISSVPDINIADCTGCGACIAPCPTQAIAVIQTSEEDHV</sequence>
<keyword evidence="2 6" id="KW-0479">Metal-binding</keyword>
<comment type="subunit">
    <text evidence="6">Interacts with the cytoplasmic NapA precursor.</text>
</comment>
<evidence type="ECO:0000313" key="9">
    <source>
        <dbReference type="Proteomes" id="UP000283255"/>
    </source>
</evidence>
<evidence type="ECO:0000256" key="3">
    <source>
        <dbReference type="ARBA" id="ARBA00022737"/>
    </source>
</evidence>
<accession>A0A418YG55</accession>
<dbReference type="Proteomes" id="UP000283255">
    <property type="component" value="Unassembled WGS sequence"/>
</dbReference>
<comment type="similarity">
    <text evidence="6">Belongs to the NapF family.</text>
</comment>
<feature type="binding site" evidence="6">
    <location>
        <position position="142"/>
    </location>
    <ligand>
        <name>[4Fe-4S] cluster</name>
        <dbReference type="ChEBI" id="CHEBI:49883"/>
        <label>3</label>
    </ligand>
</feature>
<feature type="binding site" evidence="6">
    <location>
        <position position="71"/>
    </location>
    <ligand>
        <name>[4Fe-4S] cluster</name>
        <dbReference type="ChEBI" id="CHEBI:49883"/>
        <label>2</label>
    </ligand>
</feature>
<organism evidence="8 9">
    <name type="scientific">Motilimonas pumila</name>
    <dbReference type="NCBI Taxonomy" id="2303987"/>
    <lineage>
        <taxon>Bacteria</taxon>
        <taxon>Pseudomonadati</taxon>
        <taxon>Pseudomonadota</taxon>
        <taxon>Gammaproteobacteria</taxon>
        <taxon>Alteromonadales</taxon>
        <taxon>Alteromonadales genera incertae sedis</taxon>
        <taxon>Motilimonas</taxon>
    </lineage>
</organism>
<reference evidence="8 9" key="1">
    <citation type="submission" date="2018-09" db="EMBL/GenBank/DDBJ databases">
        <authorList>
            <person name="Wang F."/>
        </authorList>
    </citation>
    <scope>NUCLEOTIDE SEQUENCE [LARGE SCALE GENOMIC DNA]</scope>
    <source>
        <strain evidence="8 9">PLHSC7-2</strain>
    </source>
</reference>
<feature type="binding site" evidence="6">
    <location>
        <position position="46"/>
    </location>
    <ligand>
        <name>[4Fe-4S] cluster</name>
        <dbReference type="ChEBI" id="CHEBI:49883"/>
        <label>1</label>
    </ligand>
</feature>
<feature type="binding site" evidence="6">
    <location>
        <position position="42"/>
    </location>
    <ligand>
        <name>[4Fe-4S] cluster</name>
        <dbReference type="ChEBI" id="CHEBI:49883"/>
        <label>1</label>
    </ligand>
</feature>
<feature type="domain" description="4Fe-4S ferredoxin-type" evidence="7">
    <location>
        <begin position="130"/>
        <end position="159"/>
    </location>
</feature>
<dbReference type="InterPro" id="IPR050572">
    <property type="entry name" value="Fe-S_Ferredoxin"/>
</dbReference>
<dbReference type="PANTHER" id="PTHR43687:SF1">
    <property type="entry name" value="FERREDOXIN III"/>
    <property type="match status" value="1"/>
</dbReference>
<dbReference type="EMBL" id="QZCH01000008">
    <property type="protein sequence ID" value="RJG48486.1"/>
    <property type="molecule type" value="Genomic_DNA"/>
</dbReference>
<dbReference type="InterPro" id="IPR004496">
    <property type="entry name" value="NapF"/>
</dbReference>
<evidence type="ECO:0000259" key="7">
    <source>
        <dbReference type="PROSITE" id="PS51379"/>
    </source>
</evidence>
<dbReference type="SUPFAM" id="SSF54862">
    <property type="entry name" value="4Fe-4S ferredoxins"/>
    <property type="match status" value="1"/>
</dbReference>
<dbReference type="GO" id="GO:0051539">
    <property type="term" value="F:4 iron, 4 sulfur cluster binding"/>
    <property type="evidence" value="ECO:0007669"/>
    <property type="project" value="UniProtKB-UniRule"/>
</dbReference>
<feature type="binding site" evidence="6">
    <location>
        <position position="68"/>
    </location>
    <ligand>
        <name>[4Fe-4S] cluster</name>
        <dbReference type="ChEBI" id="CHEBI:49883"/>
        <label>2</label>
    </ligand>
</feature>
<feature type="binding site" evidence="6">
    <location>
        <position position="78"/>
    </location>
    <ligand>
        <name>[4Fe-4S] cluster</name>
        <dbReference type="ChEBI" id="CHEBI:49883"/>
        <label>2</label>
    </ligand>
</feature>
<keyword evidence="5 6" id="KW-0411">Iron-sulfur</keyword>
<dbReference type="CDD" id="cd10564">
    <property type="entry name" value="NapF_like"/>
    <property type="match status" value="1"/>
</dbReference>
<feature type="domain" description="4Fe-4S ferredoxin-type" evidence="7">
    <location>
        <begin position="57"/>
        <end position="88"/>
    </location>
</feature>
<feature type="domain" description="4Fe-4S ferredoxin-type" evidence="7">
    <location>
        <begin position="26"/>
        <end position="56"/>
    </location>
</feature>
<dbReference type="Pfam" id="PF12838">
    <property type="entry name" value="Fer4_7"/>
    <property type="match status" value="2"/>
</dbReference>
<evidence type="ECO:0000256" key="5">
    <source>
        <dbReference type="ARBA" id="ARBA00023014"/>
    </source>
</evidence>
<dbReference type="GO" id="GO:0005737">
    <property type="term" value="C:cytoplasm"/>
    <property type="evidence" value="ECO:0007669"/>
    <property type="project" value="UniProtKB-SubCell"/>
</dbReference>
<gene>
    <name evidence="6 8" type="primary">napF</name>
    <name evidence="8" type="ORF">D1Z90_08315</name>
</gene>
<dbReference type="OrthoDB" id="9808559at2"/>
<keyword evidence="4 6" id="KW-0408">Iron</keyword>
<comment type="subcellular location">
    <subcellularLocation>
        <location evidence="6">Cytoplasm</location>
    </subcellularLocation>
</comment>
<dbReference type="AlphaFoldDB" id="A0A418YG55"/>
<evidence type="ECO:0000256" key="6">
    <source>
        <dbReference type="HAMAP-Rule" id="MF_02201"/>
    </source>
</evidence>
<feature type="binding site" evidence="6">
    <location>
        <position position="39"/>
    </location>
    <ligand>
        <name>[4Fe-4S] cluster</name>
        <dbReference type="ChEBI" id="CHEBI:49883"/>
        <label>1</label>
    </ligand>
</feature>
<dbReference type="RefSeq" id="WP_119910296.1">
    <property type="nucleotide sequence ID" value="NZ_QZCH01000008.1"/>
</dbReference>
<dbReference type="InterPro" id="IPR017896">
    <property type="entry name" value="4Fe4S_Fe-S-bd"/>
</dbReference>
<keyword evidence="1 6" id="KW-0004">4Fe-4S</keyword>
<keyword evidence="6" id="KW-0963">Cytoplasm</keyword>
<name>A0A418YG55_9GAMM</name>
<dbReference type="PROSITE" id="PS00198">
    <property type="entry name" value="4FE4S_FER_1"/>
    <property type="match status" value="1"/>
</dbReference>
<dbReference type="Gene3D" id="3.30.70.20">
    <property type="match status" value="2"/>
</dbReference>
<dbReference type="InterPro" id="IPR017900">
    <property type="entry name" value="4Fe4S_Fe_S_CS"/>
</dbReference>
<evidence type="ECO:0000313" key="8">
    <source>
        <dbReference type="EMBL" id="RJG48486.1"/>
    </source>
</evidence>
<evidence type="ECO:0000256" key="1">
    <source>
        <dbReference type="ARBA" id="ARBA00022485"/>
    </source>
</evidence>
<reference evidence="8 9" key="2">
    <citation type="submission" date="2019-01" db="EMBL/GenBank/DDBJ databases">
        <title>Motilimonas pumilus sp. nov., isolated from the gut of sea cucumber (Apostichopus japonicus).</title>
        <authorList>
            <person name="Wang F.-Q."/>
            <person name="Ren L.-H."/>
            <person name="Lin Y.-W."/>
            <person name="Sun G.-H."/>
            <person name="Du Z.-J."/>
            <person name="Zhao J.-X."/>
            <person name="Liu X.-J."/>
            <person name="Liu L.-J."/>
        </authorList>
    </citation>
    <scope>NUCLEOTIDE SEQUENCE [LARGE SCALE GENOMIC DNA]</scope>
    <source>
        <strain evidence="8 9">PLHSC7-2</strain>
    </source>
</reference>
<comment type="function">
    <text evidence="6">Could be involved in the maturation of NapA, the catalytic subunit of the periplasmic nitrate reductase, before its export into the periplasm.</text>
</comment>
<dbReference type="GO" id="GO:0046872">
    <property type="term" value="F:metal ion binding"/>
    <property type="evidence" value="ECO:0007669"/>
    <property type="project" value="UniProtKB-KW"/>
</dbReference>
<dbReference type="PROSITE" id="PS51379">
    <property type="entry name" value="4FE4S_FER_2"/>
    <property type="match status" value="3"/>
</dbReference>
<dbReference type="NCBIfam" id="TIGR00402">
    <property type="entry name" value="napF"/>
    <property type="match status" value="1"/>
</dbReference>
<protein>
    <recommendedName>
        <fullName evidence="6">Ferredoxin-type protein NapF</fullName>
    </recommendedName>
</protein>
<proteinExistence type="inferred from homology"/>
<feature type="binding site" evidence="6">
    <location>
        <position position="74"/>
    </location>
    <ligand>
        <name>[4Fe-4S] cluster</name>
        <dbReference type="ChEBI" id="CHEBI:49883"/>
        <label>2</label>
    </ligand>
</feature>
<evidence type="ECO:0000256" key="2">
    <source>
        <dbReference type="ARBA" id="ARBA00022723"/>
    </source>
</evidence>
<feature type="binding site" evidence="6">
    <location>
        <position position="139"/>
    </location>
    <ligand>
        <name>[4Fe-4S] cluster</name>
        <dbReference type="ChEBI" id="CHEBI:49883"/>
        <label>3</label>
    </ligand>
</feature>
<keyword evidence="3 6" id="KW-0677">Repeat</keyword>
<feature type="binding site" evidence="6">
    <location>
        <position position="145"/>
    </location>
    <ligand>
        <name>[4Fe-4S] cluster</name>
        <dbReference type="ChEBI" id="CHEBI:49883"/>
        <label>3</label>
    </ligand>
</feature>
<dbReference type="HAMAP" id="MF_02201">
    <property type="entry name" value="NapF"/>
    <property type="match status" value="1"/>
</dbReference>
<comment type="caution">
    <text evidence="8">The sequence shown here is derived from an EMBL/GenBank/DDBJ whole genome shotgun (WGS) entry which is preliminary data.</text>
</comment>
<evidence type="ECO:0000256" key="4">
    <source>
        <dbReference type="ARBA" id="ARBA00023004"/>
    </source>
</evidence>
<feature type="binding site" evidence="6">
    <location>
        <position position="36"/>
    </location>
    <ligand>
        <name>[4Fe-4S] cluster</name>
        <dbReference type="ChEBI" id="CHEBI:49883"/>
        <label>1</label>
    </ligand>
</feature>
<keyword evidence="9" id="KW-1185">Reference proteome</keyword>
<feature type="binding site" evidence="6">
    <location>
        <position position="149"/>
    </location>
    <ligand>
        <name>[4Fe-4S] cluster</name>
        <dbReference type="ChEBI" id="CHEBI:49883"/>
        <label>3</label>
    </ligand>
</feature>
<comment type="cofactor">
    <cofactor evidence="6">
        <name>[4Fe-4S] cluster</name>
        <dbReference type="ChEBI" id="CHEBI:49883"/>
    </cofactor>
</comment>
<dbReference type="PANTHER" id="PTHR43687">
    <property type="entry name" value="ADENYLYLSULFATE REDUCTASE, BETA SUBUNIT"/>
    <property type="match status" value="1"/>
</dbReference>